<proteinExistence type="predicted"/>
<protein>
    <submittedName>
        <fullName evidence="2">Uncharacterized protein</fullName>
    </submittedName>
</protein>
<evidence type="ECO:0000313" key="2">
    <source>
        <dbReference type="WBParaSite" id="TREG1_42340.1"/>
    </source>
</evidence>
<reference evidence="1" key="1">
    <citation type="submission" date="2022-06" db="EMBL/GenBank/DDBJ databases">
        <authorList>
            <person name="Berger JAMES D."/>
            <person name="Berger JAMES D."/>
        </authorList>
    </citation>
    <scope>NUCLEOTIDE SEQUENCE [LARGE SCALE GENOMIC DNA]</scope>
</reference>
<dbReference type="Proteomes" id="UP000050795">
    <property type="component" value="Unassembled WGS sequence"/>
</dbReference>
<sequence length="118" mass="13497">MDWNKKRLNLNEPTEFESLITIEPMEVSQVKQEPLDLSFEEYETSRKPSSIHISPNEPRGVLKKKPRFADPIIIEEENVVTSNNIDCLLNEDQLIEQMDSISVEDPSDKPGGSENEIV</sequence>
<keyword evidence="1" id="KW-1185">Reference proteome</keyword>
<dbReference type="AlphaFoldDB" id="A0A183VLR4"/>
<reference evidence="2" key="2">
    <citation type="submission" date="2023-11" db="UniProtKB">
        <authorList>
            <consortium name="WormBaseParasite"/>
        </authorList>
    </citation>
    <scope>IDENTIFICATION</scope>
</reference>
<organism evidence="1 2">
    <name type="scientific">Trichobilharzia regenti</name>
    <name type="common">Nasal bird schistosome</name>
    <dbReference type="NCBI Taxonomy" id="157069"/>
    <lineage>
        <taxon>Eukaryota</taxon>
        <taxon>Metazoa</taxon>
        <taxon>Spiralia</taxon>
        <taxon>Lophotrochozoa</taxon>
        <taxon>Platyhelminthes</taxon>
        <taxon>Trematoda</taxon>
        <taxon>Digenea</taxon>
        <taxon>Strigeidida</taxon>
        <taxon>Schistosomatoidea</taxon>
        <taxon>Schistosomatidae</taxon>
        <taxon>Trichobilharzia</taxon>
    </lineage>
</organism>
<dbReference type="WBParaSite" id="TREG1_42340.1">
    <property type="protein sequence ID" value="TREG1_42340.1"/>
    <property type="gene ID" value="TREG1_42340"/>
</dbReference>
<accession>A0A183VLR4</accession>
<evidence type="ECO:0000313" key="1">
    <source>
        <dbReference type="Proteomes" id="UP000050795"/>
    </source>
</evidence>
<name>A0A183VLR4_TRIRE</name>